<dbReference type="RefSeq" id="WP_252741440.1">
    <property type="nucleotide sequence ID" value="NZ_JAMXIB010000006.1"/>
</dbReference>
<dbReference type="Pfam" id="PF14302">
    <property type="entry name" value="DUF4377"/>
    <property type="match status" value="1"/>
</dbReference>
<dbReference type="InterPro" id="IPR005184">
    <property type="entry name" value="DUF306_Meta_HslJ"/>
</dbReference>
<keyword evidence="4" id="KW-1185">Reference proteome</keyword>
<reference evidence="3 4" key="1">
    <citation type="submission" date="2022-06" db="EMBL/GenBank/DDBJ databases">
        <authorList>
            <person name="Xuan X."/>
        </authorList>
    </citation>
    <scope>NUCLEOTIDE SEQUENCE [LARGE SCALE GENOMIC DNA]</scope>
    <source>
        <strain evidence="3 4">2V75</strain>
    </source>
</reference>
<comment type="caution">
    <text evidence="3">The sequence shown here is derived from an EMBL/GenBank/DDBJ whole genome shotgun (WGS) entry which is preliminary data.</text>
</comment>
<proteinExistence type="predicted"/>
<dbReference type="PANTHER" id="PTHR35535:SF2">
    <property type="entry name" value="DUF306 DOMAIN-CONTAINING PROTEIN"/>
    <property type="match status" value="1"/>
</dbReference>
<dbReference type="InterPro" id="IPR025485">
    <property type="entry name" value="DUF4377"/>
</dbReference>
<evidence type="ECO:0000259" key="2">
    <source>
        <dbReference type="Pfam" id="PF14302"/>
    </source>
</evidence>
<dbReference type="Gene3D" id="2.40.128.270">
    <property type="match status" value="1"/>
</dbReference>
<name>A0ABT1AZN7_9FLAO</name>
<protein>
    <submittedName>
        <fullName evidence="3">DUF4377 domain-containing protein</fullName>
    </submittedName>
</protein>
<dbReference type="PANTHER" id="PTHR35535">
    <property type="entry name" value="HEAT SHOCK PROTEIN HSLJ"/>
    <property type="match status" value="1"/>
</dbReference>
<dbReference type="EMBL" id="JAMXIB010000006">
    <property type="protein sequence ID" value="MCO5725067.1"/>
    <property type="molecule type" value="Genomic_DNA"/>
</dbReference>
<feature type="domain" description="DUF4377" evidence="2">
    <location>
        <begin position="7"/>
        <end position="83"/>
    </location>
</feature>
<gene>
    <name evidence="3" type="ORF">NG653_09390</name>
</gene>
<accession>A0ABT1AZN7</accession>
<organism evidence="3 4">
    <name type="scientific">Robiginitalea marina</name>
    <dbReference type="NCBI Taxonomy" id="2954105"/>
    <lineage>
        <taxon>Bacteria</taxon>
        <taxon>Pseudomonadati</taxon>
        <taxon>Bacteroidota</taxon>
        <taxon>Flavobacteriia</taxon>
        <taxon>Flavobacteriales</taxon>
        <taxon>Flavobacteriaceae</taxon>
        <taxon>Robiginitalea</taxon>
    </lineage>
</organism>
<dbReference type="Proteomes" id="UP001206312">
    <property type="component" value="Unassembled WGS sequence"/>
</dbReference>
<dbReference type="InterPro" id="IPR053147">
    <property type="entry name" value="Hsp_HslJ-like"/>
</dbReference>
<dbReference type="Pfam" id="PF03724">
    <property type="entry name" value="META"/>
    <property type="match status" value="1"/>
</dbReference>
<feature type="domain" description="DUF306" evidence="1">
    <location>
        <begin position="95"/>
        <end position="200"/>
    </location>
</feature>
<evidence type="ECO:0000259" key="1">
    <source>
        <dbReference type="Pfam" id="PF03724"/>
    </source>
</evidence>
<evidence type="ECO:0000313" key="4">
    <source>
        <dbReference type="Proteomes" id="UP001206312"/>
    </source>
</evidence>
<dbReference type="InterPro" id="IPR038670">
    <property type="entry name" value="HslJ-like_sf"/>
</dbReference>
<sequence>MDSKTYEVNSFRVPCTGVGPMECLQVRKEGSDRWEFFYSEIEGFDYQPGYRYRIRVKEEPLDPETVPADASSIRYTLVSVLEKTVDQRLRLNDLWMLHATEGREVLEADLTASRQRPYIEFHLRENRFMGNDGCNTFRGSLISVGERELKLGPAMGTKMSCGDMTLPNTFLGLLSRVDAYRVDSGILTLLQGDTALLTFKKTD</sequence>
<evidence type="ECO:0000313" key="3">
    <source>
        <dbReference type="EMBL" id="MCO5725067.1"/>
    </source>
</evidence>